<dbReference type="AlphaFoldDB" id="A0A5P3AED9"/>
<organism evidence="2 3">
    <name type="scientific">Roseovarius indicus</name>
    <dbReference type="NCBI Taxonomy" id="540747"/>
    <lineage>
        <taxon>Bacteria</taxon>
        <taxon>Pseudomonadati</taxon>
        <taxon>Pseudomonadota</taxon>
        <taxon>Alphaproteobacteria</taxon>
        <taxon>Rhodobacterales</taxon>
        <taxon>Roseobacteraceae</taxon>
        <taxon>Roseovarius</taxon>
    </lineage>
</organism>
<proteinExistence type="predicted"/>
<evidence type="ECO:0000313" key="2">
    <source>
        <dbReference type="EMBL" id="QEW26930.1"/>
    </source>
</evidence>
<evidence type="ECO:0000313" key="3">
    <source>
        <dbReference type="Proteomes" id="UP000325785"/>
    </source>
</evidence>
<dbReference type="KEGG" id="rid:RIdsm_02738"/>
<dbReference type="EMBL" id="CP031598">
    <property type="protein sequence ID" value="QEW26930.1"/>
    <property type="molecule type" value="Genomic_DNA"/>
</dbReference>
<keyword evidence="1" id="KW-0812">Transmembrane</keyword>
<dbReference type="Proteomes" id="UP000325785">
    <property type="component" value="Chromosome"/>
</dbReference>
<keyword evidence="1" id="KW-0472">Membrane</keyword>
<sequence>MGQADLKESVWQRARRTTGDVVFARHPNKWLSLGFWSFEVIGGALMGALNGWLSLFWVVGILLLVWLGAVGTAPMIQRNEARNECRDLRQRLAPNEAQWVSVEMALQYLYDELTSGRFRDQGQILQATKSLGGQSENLWDHVGAWLVDGIKSGKIVARGIREMRSRLERVPRSISDNPWDGDLAHKAVLDDDGIKWSLKEINQPSVREYLVGLS</sequence>
<evidence type="ECO:0000256" key="1">
    <source>
        <dbReference type="SAM" id="Phobius"/>
    </source>
</evidence>
<feature type="transmembrane region" description="Helical" evidence="1">
    <location>
        <begin position="55"/>
        <end position="76"/>
    </location>
</feature>
<gene>
    <name evidence="2" type="ORF">RIdsm_02738</name>
</gene>
<keyword evidence="1" id="KW-1133">Transmembrane helix</keyword>
<feature type="transmembrane region" description="Helical" evidence="1">
    <location>
        <begin position="30"/>
        <end position="49"/>
    </location>
</feature>
<name>A0A5P3AED9_9RHOB</name>
<reference evidence="2 3" key="1">
    <citation type="submission" date="2018-08" db="EMBL/GenBank/DDBJ databases">
        <title>Genetic Globetrotter - A new plasmid hitch-hiking vast phylogenetic and geographic distances.</title>
        <authorList>
            <person name="Vollmers J."/>
            <person name="Petersen J."/>
        </authorList>
    </citation>
    <scope>NUCLEOTIDE SEQUENCE [LARGE SCALE GENOMIC DNA]</scope>
    <source>
        <strain evidence="2 3">DSM 26383</strain>
    </source>
</reference>
<protein>
    <submittedName>
        <fullName evidence="2">Uncharacterized protein</fullName>
    </submittedName>
</protein>
<accession>A0A5P3AED9</accession>